<dbReference type="PROSITE" id="PS51257">
    <property type="entry name" value="PROKAR_LIPOPROTEIN"/>
    <property type="match status" value="1"/>
</dbReference>
<reference evidence="2" key="1">
    <citation type="journal article" date="2023" name="Science">
        <title>Genome structures resolve the early diversification of teleost fishes.</title>
        <authorList>
            <person name="Parey E."/>
            <person name="Louis A."/>
            <person name="Montfort J."/>
            <person name="Bouchez O."/>
            <person name="Roques C."/>
            <person name="Iampietro C."/>
            <person name="Lluch J."/>
            <person name="Castinel A."/>
            <person name="Donnadieu C."/>
            <person name="Desvignes T."/>
            <person name="Floi Bucao C."/>
            <person name="Jouanno E."/>
            <person name="Wen M."/>
            <person name="Mejri S."/>
            <person name="Dirks R."/>
            <person name="Jansen H."/>
            <person name="Henkel C."/>
            <person name="Chen W.J."/>
            <person name="Zahm M."/>
            <person name="Cabau C."/>
            <person name="Klopp C."/>
            <person name="Thompson A.W."/>
            <person name="Robinson-Rechavi M."/>
            <person name="Braasch I."/>
            <person name="Lecointre G."/>
            <person name="Bobe J."/>
            <person name="Postlethwait J.H."/>
            <person name="Berthelot C."/>
            <person name="Roest Crollius H."/>
            <person name="Guiguen Y."/>
        </authorList>
    </citation>
    <scope>NUCLEOTIDE SEQUENCE</scope>
    <source>
        <tissue evidence="2">Blood</tissue>
    </source>
</reference>
<accession>A0A9Q1IQG4</accession>
<dbReference type="AlphaFoldDB" id="A0A9Q1IQG4"/>
<evidence type="ECO:0000313" key="3">
    <source>
        <dbReference type="Proteomes" id="UP001152622"/>
    </source>
</evidence>
<dbReference type="EMBL" id="JAINUF010000009">
    <property type="protein sequence ID" value="KAJ8350674.1"/>
    <property type="molecule type" value="Genomic_DNA"/>
</dbReference>
<comment type="caution">
    <text evidence="2">The sequence shown here is derived from an EMBL/GenBank/DDBJ whole genome shotgun (WGS) entry which is preliminary data.</text>
</comment>
<proteinExistence type="predicted"/>
<keyword evidence="3" id="KW-1185">Reference proteome</keyword>
<gene>
    <name evidence="2" type="ORF">SKAU_G00258040</name>
</gene>
<sequence length="136" mass="15011">MATGERAGSSPAFITACGYTVKPRPPLISDQQAAREWNCARHSSHAHGLASLATVAHIHPLWETETERHSDADPAHRLCQRESRVRQHLCYTSGFALSRWSNQALFGSRGLWKQTLPPSSAQCRPRQCANGSDTGY</sequence>
<feature type="region of interest" description="Disordered" evidence="1">
    <location>
        <begin position="117"/>
        <end position="136"/>
    </location>
</feature>
<organism evidence="2 3">
    <name type="scientific">Synaphobranchus kaupii</name>
    <name type="common">Kaup's arrowtooth eel</name>
    <dbReference type="NCBI Taxonomy" id="118154"/>
    <lineage>
        <taxon>Eukaryota</taxon>
        <taxon>Metazoa</taxon>
        <taxon>Chordata</taxon>
        <taxon>Craniata</taxon>
        <taxon>Vertebrata</taxon>
        <taxon>Euteleostomi</taxon>
        <taxon>Actinopterygii</taxon>
        <taxon>Neopterygii</taxon>
        <taxon>Teleostei</taxon>
        <taxon>Anguilliformes</taxon>
        <taxon>Synaphobranchidae</taxon>
        <taxon>Synaphobranchus</taxon>
    </lineage>
</organism>
<evidence type="ECO:0000313" key="2">
    <source>
        <dbReference type="EMBL" id="KAJ8350674.1"/>
    </source>
</evidence>
<evidence type="ECO:0000256" key="1">
    <source>
        <dbReference type="SAM" id="MobiDB-lite"/>
    </source>
</evidence>
<protein>
    <submittedName>
        <fullName evidence="2">Uncharacterized protein</fullName>
    </submittedName>
</protein>
<name>A0A9Q1IQG4_SYNKA</name>
<dbReference type="Proteomes" id="UP001152622">
    <property type="component" value="Chromosome 9"/>
</dbReference>